<organism evidence="2">
    <name type="scientific">Rhizophora mucronata</name>
    <name type="common">Asiatic mangrove</name>
    <dbReference type="NCBI Taxonomy" id="61149"/>
    <lineage>
        <taxon>Eukaryota</taxon>
        <taxon>Viridiplantae</taxon>
        <taxon>Streptophyta</taxon>
        <taxon>Embryophyta</taxon>
        <taxon>Tracheophyta</taxon>
        <taxon>Spermatophyta</taxon>
        <taxon>Magnoliopsida</taxon>
        <taxon>eudicotyledons</taxon>
        <taxon>Gunneridae</taxon>
        <taxon>Pentapetalae</taxon>
        <taxon>rosids</taxon>
        <taxon>fabids</taxon>
        <taxon>Malpighiales</taxon>
        <taxon>Rhizophoraceae</taxon>
        <taxon>Rhizophora</taxon>
    </lineage>
</organism>
<keyword evidence="1" id="KW-0472">Membrane</keyword>
<accession>A0A2P2PUX8</accession>
<evidence type="ECO:0000313" key="2">
    <source>
        <dbReference type="EMBL" id="MBX58552.1"/>
    </source>
</evidence>
<proteinExistence type="predicted"/>
<dbReference type="EMBL" id="GGEC01078068">
    <property type="protein sequence ID" value="MBX58552.1"/>
    <property type="molecule type" value="Transcribed_RNA"/>
</dbReference>
<sequence>MPLLYIIWNHFCILHLFINLNVSQP</sequence>
<keyword evidence="1" id="KW-0812">Transmembrane</keyword>
<dbReference type="AlphaFoldDB" id="A0A2P2PUX8"/>
<feature type="transmembrane region" description="Helical" evidence="1">
    <location>
        <begin position="6"/>
        <end position="22"/>
    </location>
</feature>
<protein>
    <submittedName>
        <fullName evidence="2">Uncharacterized protein</fullName>
    </submittedName>
</protein>
<evidence type="ECO:0000256" key="1">
    <source>
        <dbReference type="SAM" id="Phobius"/>
    </source>
</evidence>
<keyword evidence="1" id="KW-1133">Transmembrane helix</keyword>
<name>A0A2P2PUX8_RHIMU</name>
<reference evidence="2" key="1">
    <citation type="submission" date="2018-02" db="EMBL/GenBank/DDBJ databases">
        <title>Rhizophora mucronata_Transcriptome.</title>
        <authorList>
            <person name="Meera S.P."/>
            <person name="Sreeshan A."/>
            <person name="Augustine A."/>
        </authorList>
    </citation>
    <scope>NUCLEOTIDE SEQUENCE</scope>
    <source>
        <tissue evidence="2">Leaf</tissue>
    </source>
</reference>